<dbReference type="InterPro" id="IPR013087">
    <property type="entry name" value="Znf_C2H2_type"/>
</dbReference>
<evidence type="ECO:0000313" key="4">
    <source>
        <dbReference type="EMBL" id="KAK1629776.1"/>
    </source>
</evidence>
<dbReference type="GO" id="GO:0008270">
    <property type="term" value="F:zinc ion binding"/>
    <property type="evidence" value="ECO:0007669"/>
    <property type="project" value="UniProtKB-KW"/>
</dbReference>
<gene>
    <name evidence="4" type="ORF">QYE76_004091</name>
</gene>
<dbReference type="PROSITE" id="PS50157">
    <property type="entry name" value="ZINC_FINGER_C2H2_2"/>
    <property type="match status" value="1"/>
</dbReference>
<proteinExistence type="predicted"/>
<reference evidence="4" key="1">
    <citation type="submission" date="2023-07" db="EMBL/GenBank/DDBJ databases">
        <title>A chromosome-level genome assembly of Lolium multiflorum.</title>
        <authorList>
            <person name="Chen Y."/>
            <person name="Copetti D."/>
            <person name="Kolliker R."/>
            <person name="Studer B."/>
        </authorList>
    </citation>
    <scope>NUCLEOTIDE SEQUENCE</scope>
    <source>
        <strain evidence="4">02402/16</strain>
        <tissue evidence="4">Leaf</tissue>
    </source>
</reference>
<name>A0AAD8W258_LOLMU</name>
<sequence length="188" mass="19832">MVSSCSSSGSTASAYPANMSQSLAIPTSTRVPPSSSKNKAQEVGVQGAFKCKLCPRAFKSAGARGSHQKAHRQQPTSQKKKKTAAASKGRRPVCVWSPSGIWPCSYATALRSACLRAWPFEDWSSHYDLSVRPVQPSFPWQTGTSTGSLAAAPSAGGTGAEVHLLGLQDVREASQEEPADGIDLTLKL</sequence>
<feature type="compositionally biased region" description="Basic residues" evidence="2">
    <location>
        <begin position="66"/>
        <end position="89"/>
    </location>
</feature>
<evidence type="ECO:0000259" key="3">
    <source>
        <dbReference type="PROSITE" id="PS50157"/>
    </source>
</evidence>
<dbReference type="PROSITE" id="PS00028">
    <property type="entry name" value="ZINC_FINGER_C2H2_1"/>
    <property type="match status" value="1"/>
</dbReference>
<evidence type="ECO:0000256" key="2">
    <source>
        <dbReference type="SAM" id="MobiDB-lite"/>
    </source>
</evidence>
<keyword evidence="1" id="KW-0479">Metal-binding</keyword>
<comment type="caution">
    <text evidence="4">The sequence shown here is derived from an EMBL/GenBank/DDBJ whole genome shotgun (WGS) entry which is preliminary data.</text>
</comment>
<feature type="domain" description="C2H2-type" evidence="3">
    <location>
        <begin position="49"/>
        <end position="76"/>
    </location>
</feature>
<accession>A0AAD8W258</accession>
<evidence type="ECO:0000256" key="1">
    <source>
        <dbReference type="PROSITE-ProRule" id="PRU00042"/>
    </source>
</evidence>
<dbReference type="EMBL" id="JAUUTY010000005">
    <property type="protein sequence ID" value="KAK1629776.1"/>
    <property type="molecule type" value="Genomic_DNA"/>
</dbReference>
<dbReference type="AlphaFoldDB" id="A0AAD8W258"/>
<keyword evidence="1" id="KW-0862">Zinc</keyword>
<dbReference type="Proteomes" id="UP001231189">
    <property type="component" value="Unassembled WGS sequence"/>
</dbReference>
<keyword evidence="5" id="KW-1185">Reference proteome</keyword>
<organism evidence="4 5">
    <name type="scientific">Lolium multiflorum</name>
    <name type="common">Italian ryegrass</name>
    <name type="synonym">Lolium perenne subsp. multiflorum</name>
    <dbReference type="NCBI Taxonomy" id="4521"/>
    <lineage>
        <taxon>Eukaryota</taxon>
        <taxon>Viridiplantae</taxon>
        <taxon>Streptophyta</taxon>
        <taxon>Embryophyta</taxon>
        <taxon>Tracheophyta</taxon>
        <taxon>Spermatophyta</taxon>
        <taxon>Magnoliopsida</taxon>
        <taxon>Liliopsida</taxon>
        <taxon>Poales</taxon>
        <taxon>Poaceae</taxon>
        <taxon>BOP clade</taxon>
        <taxon>Pooideae</taxon>
        <taxon>Poodae</taxon>
        <taxon>Poeae</taxon>
        <taxon>Poeae Chloroplast Group 2 (Poeae type)</taxon>
        <taxon>Loliodinae</taxon>
        <taxon>Loliinae</taxon>
        <taxon>Lolium</taxon>
    </lineage>
</organism>
<keyword evidence="1" id="KW-0863">Zinc-finger</keyword>
<feature type="region of interest" description="Disordered" evidence="2">
    <location>
        <begin position="62"/>
        <end position="89"/>
    </location>
</feature>
<protein>
    <recommendedName>
        <fullName evidence="3">C2H2-type domain-containing protein</fullName>
    </recommendedName>
</protein>
<evidence type="ECO:0000313" key="5">
    <source>
        <dbReference type="Proteomes" id="UP001231189"/>
    </source>
</evidence>